<protein>
    <submittedName>
        <fullName evidence="3">TRAP-type C4-dicarboxylate transport system, substrate-binding protein</fullName>
    </submittedName>
</protein>
<dbReference type="SUPFAM" id="SSF53850">
    <property type="entry name" value="Periplasmic binding protein-like II"/>
    <property type="match status" value="1"/>
</dbReference>
<reference evidence="3 4" key="1">
    <citation type="submission" date="2016-10" db="EMBL/GenBank/DDBJ databases">
        <authorList>
            <person name="de Groot N.N."/>
        </authorList>
    </citation>
    <scope>NUCLEOTIDE SEQUENCE [LARGE SCALE GENOMIC DNA]</scope>
    <source>
        <strain evidence="3 4">DSM 22012</strain>
    </source>
</reference>
<keyword evidence="1 2" id="KW-0732">Signal</keyword>
<dbReference type="InterPro" id="IPR038404">
    <property type="entry name" value="TRAP_DctP_sf"/>
</dbReference>
<dbReference type="EMBL" id="FNVQ01000001">
    <property type="protein sequence ID" value="SEF80560.1"/>
    <property type="molecule type" value="Genomic_DNA"/>
</dbReference>
<dbReference type="PANTHER" id="PTHR33376:SF15">
    <property type="entry name" value="BLL6794 PROTEIN"/>
    <property type="match status" value="1"/>
</dbReference>
<name>A0A1H5V056_9GAMM</name>
<dbReference type="Pfam" id="PF03480">
    <property type="entry name" value="DctP"/>
    <property type="match status" value="1"/>
</dbReference>
<dbReference type="InterPro" id="IPR018389">
    <property type="entry name" value="DctP_fam"/>
</dbReference>
<evidence type="ECO:0000313" key="3">
    <source>
        <dbReference type="EMBL" id="SEF80560.1"/>
    </source>
</evidence>
<keyword evidence="4" id="KW-1185">Reference proteome</keyword>
<gene>
    <name evidence="3" type="ORF">SAMN05444390_101570</name>
</gene>
<feature type="signal peptide" evidence="2">
    <location>
        <begin position="1"/>
        <end position="25"/>
    </location>
</feature>
<dbReference type="CDD" id="cd13665">
    <property type="entry name" value="PBP2_TRAP_Dctp3_4"/>
    <property type="match status" value="1"/>
</dbReference>
<dbReference type="GO" id="GO:0055085">
    <property type="term" value="P:transmembrane transport"/>
    <property type="evidence" value="ECO:0007669"/>
    <property type="project" value="InterPro"/>
</dbReference>
<dbReference type="Gene3D" id="3.40.190.170">
    <property type="entry name" value="Bacterial extracellular solute-binding protein, family 7"/>
    <property type="match status" value="1"/>
</dbReference>
<dbReference type="AlphaFoldDB" id="A0A1H5V056"/>
<feature type="chain" id="PRO_5009286752" evidence="2">
    <location>
        <begin position="26"/>
        <end position="340"/>
    </location>
</feature>
<organism evidence="3 4">
    <name type="scientific">Marinobacterium lutimaris</name>
    <dbReference type="NCBI Taxonomy" id="568106"/>
    <lineage>
        <taxon>Bacteria</taxon>
        <taxon>Pseudomonadati</taxon>
        <taxon>Pseudomonadota</taxon>
        <taxon>Gammaproteobacteria</taxon>
        <taxon>Oceanospirillales</taxon>
        <taxon>Oceanospirillaceae</taxon>
        <taxon>Marinobacterium</taxon>
    </lineage>
</organism>
<dbReference type="PANTHER" id="PTHR33376">
    <property type="match status" value="1"/>
</dbReference>
<accession>A0A1H5V056</accession>
<evidence type="ECO:0000313" key="4">
    <source>
        <dbReference type="Proteomes" id="UP000236745"/>
    </source>
</evidence>
<evidence type="ECO:0000256" key="1">
    <source>
        <dbReference type="ARBA" id="ARBA00022729"/>
    </source>
</evidence>
<proteinExistence type="predicted"/>
<dbReference type="NCBIfam" id="NF037995">
    <property type="entry name" value="TRAP_S1"/>
    <property type="match status" value="1"/>
</dbReference>
<evidence type="ECO:0000256" key="2">
    <source>
        <dbReference type="SAM" id="SignalP"/>
    </source>
</evidence>
<sequence>MNSVKKSFLVSAVSVSLCASVSANAQTTLKVSHFLPPSHFIHDTFIEPWTKEVEECAGGEVKFQIFPGGSAFGNVAKQLDQVKAGVVDIAHGLSGVPRGRLPRTNIIDMPFMVKSSDSATRALWDLYQQGYIADDFKGLKVLALHAHNAGLIHTRDKRIDDLSQLQGLRIRFPSVTTKSMLESYGASAIGMPPTQVYENLSKGAIDGTVFPWDAVGAFKLDEVLKYHLDAKAYTTSFFYVMNERKYNMLPEKVRGCIDTYSGQALIDQLGGWWNDADKPGYEAAVERGNEIIEVSDEQRQRWREQLEPVVNSTLESLKADGVEDPQGLYDAAQKAVAKYE</sequence>
<dbReference type="RefSeq" id="WP_104001550.1">
    <property type="nucleotide sequence ID" value="NZ_FNVQ01000001.1"/>
</dbReference>
<dbReference type="Proteomes" id="UP000236745">
    <property type="component" value="Unassembled WGS sequence"/>
</dbReference>
<dbReference type="OrthoDB" id="9177965at2"/>